<dbReference type="GO" id="GO:0035658">
    <property type="term" value="C:Mon1-Ccz1 complex"/>
    <property type="evidence" value="ECO:0007669"/>
    <property type="project" value="InterPro"/>
</dbReference>
<dbReference type="PANTHER" id="PTHR12897:SF4">
    <property type="entry name" value="REGULATOR OF MON1-CCZ1 COMPLEX"/>
    <property type="match status" value="1"/>
</dbReference>
<reference evidence="4" key="1">
    <citation type="submission" date="2022-08" db="EMBL/GenBank/DDBJ databases">
        <title>Novel sulfate-reducing endosymbionts in the free-living metamonad Anaeramoeba.</title>
        <authorList>
            <person name="Jerlstrom-Hultqvist J."/>
            <person name="Cepicka I."/>
            <person name="Gallot-Lavallee L."/>
            <person name="Salas-Leiva D."/>
            <person name="Curtis B.A."/>
            <person name="Zahonova K."/>
            <person name="Pipaliya S."/>
            <person name="Dacks J."/>
            <person name="Roger A.J."/>
        </authorList>
    </citation>
    <scope>NUCLEOTIDE SEQUENCE</scope>
    <source>
        <strain evidence="4">Schooner1</strain>
    </source>
</reference>
<dbReference type="AlphaFoldDB" id="A0AAV7ZAZ5"/>
<evidence type="ECO:0000313" key="5">
    <source>
        <dbReference type="Proteomes" id="UP001146793"/>
    </source>
</evidence>
<evidence type="ECO:0000313" key="4">
    <source>
        <dbReference type="EMBL" id="KAJ6251742.1"/>
    </source>
</evidence>
<dbReference type="InterPro" id="IPR040371">
    <property type="entry name" value="RMC1"/>
</dbReference>
<accession>A0AAV7ZAZ5</accession>
<dbReference type="GO" id="GO:0010506">
    <property type="term" value="P:regulation of autophagy"/>
    <property type="evidence" value="ECO:0007669"/>
    <property type="project" value="InterPro"/>
</dbReference>
<feature type="compositionally biased region" description="Basic and acidic residues" evidence="1">
    <location>
        <begin position="422"/>
        <end position="444"/>
    </location>
</feature>
<proteinExistence type="predicted"/>
<dbReference type="GO" id="GO:0031902">
    <property type="term" value="C:late endosome membrane"/>
    <property type="evidence" value="ECO:0007669"/>
    <property type="project" value="TreeGrafter"/>
</dbReference>
<reference evidence="3" key="2">
    <citation type="submission" date="2022-08" db="EMBL/GenBank/DDBJ databases">
        <title>Novel sulphate-reducing endosymbionts in the free-living metamonad Anaeramoeba.</title>
        <authorList>
            <person name="Jerlstrom-Hultqvist J."/>
            <person name="Cepicka I."/>
            <person name="Gallot-Lavallee L."/>
            <person name="Salas-Leiva D."/>
            <person name="Curtis B.A."/>
            <person name="Zahonova K."/>
            <person name="Pipaliya S."/>
            <person name="Dacks J."/>
            <person name="Roger A.J."/>
        </authorList>
    </citation>
    <scope>NUCLEOTIDE SEQUENCE</scope>
    <source>
        <strain evidence="3">Busselton2</strain>
    </source>
</reference>
<evidence type="ECO:0000313" key="6">
    <source>
        <dbReference type="Proteomes" id="UP001150062"/>
    </source>
</evidence>
<keyword evidence="6" id="KW-1185">Reference proteome</keyword>
<dbReference type="EMBL" id="JAOAOG010000054">
    <property type="protein sequence ID" value="KAJ6251742.1"/>
    <property type="molecule type" value="Genomic_DNA"/>
</dbReference>
<comment type="caution">
    <text evidence="3">The sequence shown here is derived from an EMBL/GenBank/DDBJ whole genome shotgun (WGS) entry which is preliminary data.</text>
</comment>
<dbReference type="PANTHER" id="PTHR12897">
    <property type="entry name" value="COLON CANCER-ASSOCIATED PROTEIN MIC1"/>
    <property type="match status" value="1"/>
</dbReference>
<feature type="region of interest" description="Disordered" evidence="1">
    <location>
        <begin position="414"/>
        <end position="476"/>
    </location>
</feature>
<sequence length="737" mass="88055">MTTKLLCSCLGFEQAIYFNPQLFRYFRFDDGIEQLVVVYQTIIGVVEKKGWVKPISKIPQLEEDDLIKEIRISSDRMLICVYLLQNSKPTMKIISLSDKKHKTIDYFSVHSNLSNFYYHSFRWISKNSILFVHNYGVDYRKKEKNILLLYLSNKSKTIFTVRITERELIKMGKFQLSENAFRVDQLENFIYFPYLRKHLYKKSQINFPEYQLALSQNLKAMLIYNDLYLIHLINTKQKRKIELYQVNDNLNFIKQEININGLSTRYGVSIIDNVLLITDVHSRRTVICDLMTLNIKSKVITNLCTYLPHKVTKQKFVKDPKDIKLFKPEWLFFGDNYLLDPVDGFLANIEIDYNQFVDHIPHKNLQFEFFLRRSLKIFFFKVFRSFVLNEQESDPMIRYFDIINGIYFSESPSNMINTNNNDRTKDSDNKKGNKRDNKDSDNNTKKKNKKKPSRRSTLTIGNTNKKKRKKKLSMPSYSTNQLLNTKNILNLRKIDDHHFYNKNDKSQIYQKSSIGYLVLNQNDFIEYFFNPLSLEQRITNNQLIELIFQYIWSLTIYQFEIDYRLFKLLIDLLVQSNNFQFLDQLIQNNFFLEKIDLIIEYLRKLEKIQPKLFFLVLDLLKKKKKFPELVKLLINRGKIFEALQYLDKIKENLPLIKYTFRRVLDMGDIATIILVFEFLQPKVTGKIFTSYLQFFFQFISKSNPKIFIQLFEEMSDLIPQRGMSKFAVLYKNLKKKI</sequence>
<evidence type="ECO:0000259" key="2">
    <source>
        <dbReference type="Pfam" id="PF07035"/>
    </source>
</evidence>
<dbReference type="Pfam" id="PF07035">
    <property type="entry name" value="RMC1_C"/>
    <property type="match status" value="1"/>
</dbReference>
<dbReference type="EMBL" id="JANTQA010000036">
    <property type="protein sequence ID" value="KAJ3436854.1"/>
    <property type="molecule type" value="Genomic_DNA"/>
</dbReference>
<evidence type="ECO:0000256" key="1">
    <source>
        <dbReference type="SAM" id="MobiDB-lite"/>
    </source>
</evidence>
<dbReference type="GO" id="GO:0005765">
    <property type="term" value="C:lysosomal membrane"/>
    <property type="evidence" value="ECO:0007669"/>
    <property type="project" value="TreeGrafter"/>
</dbReference>
<name>A0AAV7ZAZ5_9EUKA</name>
<dbReference type="Proteomes" id="UP001150062">
    <property type="component" value="Unassembled WGS sequence"/>
</dbReference>
<dbReference type="Proteomes" id="UP001146793">
    <property type="component" value="Unassembled WGS sequence"/>
</dbReference>
<dbReference type="InterPro" id="IPR009755">
    <property type="entry name" value="RMC1_C"/>
</dbReference>
<organism evidence="3 5">
    <name type="scientific">Anaeramoeba flamelloides</name>
    <dbReference type="NCBI Taxonomy" id="1746091"/>
    <lineage>
        <taxon>Eukaryota</taxon>
        <taxon>Metamonada</taxon>
        <taxon>Anaeramoebidae</taxon>
        <taxon>Anaeramoeba</taxon>
    </lineage>
</organism>
<feature type="compositionally biased region" description="Basic residues" evidence="1">
    <location>
        <begin position="445"/>
        <end position="454"/>
    </location>
</feature>
<protein>
    <submittedName>
        <fullName evidence="3">Colon cancer-associated protein mic1</fullName>
    </submittedName>
</protein>
<evidence type="ECO:0000313" key="3">
    <source>
        <dbReference type="EMBL" id="KAJ3436854.1"/>
    </source>
</evidence>
<feature type="domain" description="Mic1" evidence="2">
    <location>
        <begin position="468"/>
        <end position="679"/>
    </location>
</feature>
<gene>
    <name evidence="3" type="ORF">M0812_18921</name>
    <name evidence="4" type="ORF">M0813_01512</name>
</gene>